<dbReference type="PIRSF" id="PIRSF029792">
    <property type="entry name" value="Pro_racemase"/>
    <property type="match status" value="1"/>
</dbReference>
<reference evidence="2 3" key="1">
    <citation type="submission" date="2011-10" db="EMBL/GenBank/DDBJ databases">
        <title>Metabolic and evolutionary patterns in the extreme acidophile Ferroplasma acidiphilum.</title>
        <authorList>
            <person name="Golyshina O.V."/>
            <person name="Kozyavkin S.A."/>
            <person name="Tatusov R.L."/>
            <person name="Slesarev A.I."/>
            <person name="Golyshin P.N."/>
        </authorList>
    </citation>
    <scope>NUCLEOTIDE SEQUENCE [LARGE SCALE GENOMIC DNA]</scope>
    <source>
        <strain evidence="3">Y</strain>
    </source>
</reference>
<comment type="similarity">
    <text evidence="1">Belongs to the proline racemase family.</text>
</comment>
<dbReference type="EMBL" id="CP015363">
    <property type="protein sequence ID" value="ARD85522.1"/>
    <property type="molecule type" value="Genomic_DNA"/>
</dbReference>
<dbReference type="InterPro" id="IPR008794">
    <property type="entry name" value="Pro_racemase_fam"/>
</dbReference>
<dbReference type="PANTHER" id="PTHR33442:SF1">
    <property type="entry name" value="TRANS-3-HYDROXY-L-PROLINE DEHYDRATASE"/>
    <property type="match status" value="1"/>
</dbReference>
<accession>A0A1V0N5W6</accession>
<organism evidence="2 3">
    <name type="scientific">Ferroplasma acidiphilum</name>
    <dbReference type="NCBI Taxonomy" id="74969"/>
    <lineage>
        <taxon>Archaea</taxon>
        <taxon>Methanobacteriati</taxon>
        <taxon>Thermoplasmatota</taxon>
        <taxon>Thermoplasmata</taxon>
        <taxon>Thermoplasmatales</taxon>
        <taxon>Ferroplasmaceae</taxon>
        <taxon>Ferroplasma</taxon>
    </lineage>
</organism>
<keyword evidence="3" id="KW-1185">Reference proteome</keyword>
<dbReference type="AlphaFoldDB" id="A0A1V0N5W6"/>
<protein>
    <submittedName>
        <fullName evidence="2">Proline racemase</fullName>
    </submittedName>
</protein>
<dbReference type="OrthoDB" id="166758at2157"/>
<dbReference type="STRING" id="74969.FAD_1679"/>
<proteinExistence type="inferred from homology"/>
<dbReference type="SUPFAM" id="SSF54506">
    <property type="entry name" value="Diaminopimelate epimerase-like"/>
    <property type="match status" value="1"/>
</dbReference>
<evidence type="ECO:0000313" key="3">
    <source>
        <dbReference type="Proteomes" id="UP000192050"/>
    </source>
</evidence>
<dbReference type="GeneID" id="31677171"/>
<name>A0A1V0N5W6_9ARCH</name>
<dbReference type="Gene3D" id="3.10.310.10">
    <property type="entry name" value="Diaminopimelate Epimerase, Chain A, domain 1"/>
    <property type="match status" value="2"/>
</dbReference>
<dbReference type="Pfam" id="PF05544">
    <property type="entry name" value="Pro_racemase"/>
    <property type="match status" value="1"/>
</dbReference>
<dbReference type="SFLD" id="SFLDS00028">
    <property type="entry name" value="Proline_Racemase"/>
    <property type="match status" value="1"/>
</dbReference>
<evidence type="ECO:0000256" key="1">
    <source>
        <dbReference type="ARBA" id="ARBA00007529"/>
    </source>
</evidence>
<dbReference type="KEGG" id="fai:FAD_1679"/>
<dbReference type="PANTHER" id="PTHR33442">
    <property type="entry name" value="TRANS-3-HYDROXY-L-PROLINE DEHYDRATASE"/>
    <property type="match status" value="1"/>
</dbReference>
<dbReference type="Proteomes" id="UP000192050">
    <property type="component" value="Chromosome"/>
</dbReference>
<dbReference type="RefSeq" id="WP_081143021.1">
    <property type="nucleotide sequence ID" value="NZ_CP015363.1"/>
</dbReference>
<evidence type="ECO:0000313" key="2">
    <source>
        <dbReference type="EMBL" id="ARD85522.1"/>
    </source>
</evidence>
<sequence>MSLKSDFTIDVIDTHTEGEPTRIMFWNNIPKNLRDALSVRKYFIDHYDYIRKILLLEPRGHKDQFGAILLPPVNPDSDYTVIYPTTESYLDMCGHATIGVSTALVALGYVPFEGNEKTLVYDTVAGTVKARVKIENGEPVSVSIVDVKSYFVKQIKVNVNGKDVDVNISYGGNFYAIVNSKDLGVDVEPEYIDDLLAYGKIIREKAYETLKELYPENRKNLEPLAMITDNNHDYRAIVTFAGNSFDRSPCGTGTAARAAFLVHEGKLKLDGSYVNESILRTKFECRIISWEKVNDTIAIVPEITGRAWVTQLCKLIVDPSDPLKHGFLVQ</sequence>
<gene>
    <name evidence="2" type="ORF">FAD_1679</name>
</gene>